<dbReference type="InterPro" id="IPR020946">
    <property type="entry name" value="Flavin_mOase-like"/>
</dbReference>
<evidence type="ECO:0000256" key="1">
    <source>
        <dbReference type="ARBA" id="ARBA00009183"/>
    </source>
</evidence>
<evidence type="ECO:0000256" key="3">
    <source>
        <dbReference type="ARBA" id="ARBA00022827"/>
    </source>
</evidence>
<organism evidence="5 6">
    <name type="scientific">Triparma laevis f. inornata</name>
    <dbReference type="NCBI Taxonomy" id="1714386"/>
    <lineage>
        <taxon>Eukaryota</taxon>
        <taxon>Sar</taxon>
        <taxon>Stramenopiles</taxon>
        <taxon>Ochrophyta</taxon>
        <taxon>Bolidophyceae</taxon>
        <taxon>Parmales</taxon>
        <taxon>Triparmaceae</taxon>
        <taxon>Triparma</taxon>
    </lineage>
</organism>
<evidence type="ECO:0000313" key="6">
    <source>
        <dbReference type="Proteomes" id="UP001162640"/>
    </source>
</evidence>
<dbReference type="Pfam" id="PF00743">
    <property type="entry name" value="FMO-like"/>
    <property type="match status" value="1"/>
</dbReference>
<evidence type="ECO:0000313" key="5">
    <source>
        <dbReference type="EMBL" id="GMH81827.1"/>
    </source>
</evidence>
<dbReference type="GO" id="GO:0050661">
    <property type="term" value="F:NADP binding"/>
    <property type="evidence" value="ECO:0007669"/>
    <property type="project" value="InterPro"/>
</dbReference>
<dbReference type="Proteomes" id="UP001162640">
    <property type="component" value="Unassembled WGS sequence"/>
</dbReference>
<keyword evidence="2" id="KW-0285">Flavoprotein</keyword>
<dbReference type="InterPro" id="IPR050346">
    <property type="entry name" value="FMO-like"/>
</dbReference>
<comment type="caution">
    <text evidence="5">The sequence shown here is derived from an EMBL/GenBank/DDBJ whole genome shotgun (WGS) entry which is preliminary data.</text>
</comment>
<keyword evidence="3" id="KW-0274">FAD</keyword>
<evidence type="ECO:0000256" key="2">
    <source>
        <dbReference type="ARBA" id="ARBA00022630"/>
    </source>
</evidence>
<accession>A0A9W7EKD7</accession>
<sequence>MWTCSECAQYLNKYINHFNLRPHINLNRSVTSVKRNNDGTYTVNTKNNIDEIFSHVAVTTGLNQTPNIPAWVPSTPHTKFTHSSNISNFANFKNKNVVVIRLGESGSDISLTIASIAKSLKISTP</sequence>
<keyword evidence="4" id="KW-0560">Oxidoreductase</keyword>
<gene>
    <name evidence="5" type="ORF">TL16_g09056</name>
</gene>
<reference evidence="6" key="1">
    <citation type="journal article" date="2023" name="Commun. Biol.">
        <title>Genome analysis of Parmales, the sister group of diatoms, reveals the evolutionary specialization of diatoms from phago-mixotrophs to photoautotrophs.</title>
        <authorList>
            <person name="Ban H."/>
            <person name="Sato S."/>
            <person name="Yoshikawa S."/>
            <person name="Yamada K."/>
            <person name="Nakamura Y."/>
            <person name="Ichinomiya M."/>
            <person name="Sato N."/>
            <person name="Blanc-Mathieu R."/>
            <person name="Endo H."/>
            <person name="Kuwata A."/>
            <person name="Ogata H."/>
        </authorList>
    </citation>
    <scope>NUCLEOTIDE SEQUENCE [LARGE SCALE GENOMIC DNA]</scope>
</reference>
<dbReference type="AlphaFoldDB" id="A0A9W7EKD7"/>
<dbReference type="PANTHER" id="PTHR23023">
    <property type="entry name" value="DIMETHYLANILINE MONOOXYGENASE"/>
    <property type="match status" value="1"/>
</dbReference>
<name>A0A9W7EKD7_9STRA</name>
<dbReference type="InterPro" id="IPR036188">
    <property type="entry name" value="FAD/NAD-bd_sf"/>
</dbReference>
<dbReference type="GO" id="GO:0050660">
    <property type="term" value="F:flavin adenine dinucleotide binding"/>
    <property type="evidence" value="ECO:0007669"/>
    <property type="project" value="InterPro"/>
</dbReference>
<protein>
    <submittedName>
        <fullName evidence="5">Uncharacterized protein</fullName>
    </submittedName>
</protein>
<dbReference type="GO" id="GO:0004499">
    <property type="term" value="F:N,N-dimethylaniline monooxygenase activity"/>
    <property type="evidence" value="ECO:0007669"/>
    <property type="project" value="InterPro"/>
</dbReference>
<proteinExistence type="inferred from homology"/>
<evidence type="ECO:0000256" key="4">
    <source>
        <dbReference type="ARBA" id="ARBA00023002"/>
    </source>
</evidence>
<dbReference type="EMBL" id="BLQM01000305">
    <property type="protein sequence ID" value="GMH81827.1"/>
    <property type="molecule type" value="Genomic_DNA"/>
</dbReference>
<comment type="similarity">
    <text evidence="1">Belongs to the FMO family.</text>
</comment>
<dbReference type="Gene3D" id="3.50.50.60">
    <property type="entry name" value="FAD/NAD(P)-binding domain"/>
    <property type="match status" value="1"/>
</dbReference>
<dbReference type="SUPFAM" id="SSF51905">
    <property type="entry name" value="FAD/NAD(P)-binding domain"/>
    <property type="match status" value="1"/>
</dbReference>